<sequence length="251" mass="27692">MTFVLLCPRRGEEVLAAEYQDFLRFAQLSEHELEQRALDTPEATLGDMTGVTGVFIGGSPFTITDPYDEHWQDAISRKLVDFITSQVEAGEEGIPIFAACYGTAMVAHYLGGKVNASYSETPGVSTAFLTDAGRRDPLTSRITSPFRVMTGHKDSVVELPPNATLLATSPQCPTQMYRLGDTMWASQFHPEMDGDAITRRLSFYEEDGYVDPQKLAATYAAFKGHDTSVSNSLLKHFADFCRERAAARASR</sequence>
<dbReference type="InterPro" id="IPR044992">
    <property type="entry name" value="ChyE-like"/>
</dbReference>
<proteinExistence type="predicted"/>
<reference evidence="2 3" key="1">
    <citation type="submission" date="2019-10" db="EMBL/GenBank/DDBJ databases">
        <title>Corynebacterium sp novel species isolated from the respiratory tract of Marmot.</title>
        <authorList>
            <person name="Zhang G."/>
        </authorList>
    </citation>
    <scope>NUCLEOTIDE SEQUENCE [LARGE SCALE GENOMIC DNA]</scope>
    <source>
        <strain evidence="2 3">336</strain>
    </source>
</reference>
<dbReference type="Pfam" id="PF00117">
    <property type="entry name" value="GATase"/>
    <property type="match status" value="1"/>
</dbReference>
<dbReference type="PANTHER" id="PTHR42695">
    <property type="entry name" value="GLUTAMINE AMIDOTRANSFERASE YLR126C-RELATED"/>
    <property type="match status" value="1"/>
</dbReference>
<dbReference type="SUPFAM" id="SSF52317">
    <property type="entry name" value="Class I glutamine amidotransferase-like"/>
    <property type="match status" value="1"/>
</dbReference>
<comment type="caution">
    <text evidence="2">The sequence shown here is derived from an EMBL/GenBank/DDBJ whole genome shotgun (WGS) entry which is preliminary data.</text>
</comment>
<dbReference type="PANTHER" id="PTHR42695:SF5">
    <property type="entry name" value="GLUTAMINE AMIDOTRANSFERASE YLR126C-RELATED"/>
    <property type="match status" value="1"/>
</dbReference>
<dbReference type="EMBL" id="WBZJ01000001">
    <property type="protein sequence ID" value="KAB3523490.1"/>
    <property type="molecule type" value="Genomic_DNA"/>
</dbReference>
<dbReference type="PROSITE" id="PS51273">
    <property type="entry name" value="GATASE_TYPE_1"/>
    <property type="match status" value="1"/>
</dbReference>
<dbReference type="RefSeq" id="WP_151844160.1">
    <property type="nucleotide sequence ID" value="NZ_WBZJ01000001.1"/>
</dbReference>
<dbReference type="InterPro" id="IPR029062">
    <property type="entry name" value="Class_I_gatase-like"/>
</dbReference>
<accession>A0ABQ6VGV0</accession>
<evidence type="ECO:0000313" key="2">
    <source>
        <dbReference type="EMBL" id="KAB3523490.1"/>
    </source>
</evidence>
<gene>
    <name evidence="2" type="ORF">F8377_05080</name>
</gene>
<keyword evidence="3" id="KW-1185">Reference proteome</keyword>
<dbReference type="InterPro" id="IPR017926">
    <property type="entry name" value="GATASE"/>
</dbReference>
<dbReference type="Proteomes" id="UP000436181">
    <property type="component" value="Unassembled WGS sequence"/>
</dbReference>
<dbReference type="Gene3D" id="3.40.50.880">
    <property type="match status" value="1"/>
</dbReference>
<feature type="domain" description="Glutamine amidotransferase" evidence="1">
    <location>
        <begin position="48"/>
        <end position="193"/>
    </location>
</feature>
<evidence type="ECO:0000313" key="3">
    <source>
        <dbReference type="Proteomes" id="UP000436181"/>
    </source>
</evidence>
<dbReference type="CDD" id="cd01741">
    <property type="entry name" value="GATase1_1"/>
    <property type="match status" value="1"/>
</dbReference>
<name>A0ABQ6VGV0_9CORY</name>
<evidence type="ECO:0000259" key="1">
    <source>
        <dbReference type="Pfam" id="PF00117"/>
    </source>
</evidence>
<protein>
    <submittedName>
        <fullName evidence="2">Glutamine amidotransferase</fullName>
    </submittedName>
</protein>
<keyword evidence="2" id="KW-0315">Glutamine amidotransferase</keyword>
<organism evidence="2 3">
    <name type="scientific">Corynebacterium zhongnanshanii</name>
    <dbReference type="NCBI Taxonomy" id="2768834"/>
    <lineage>
        <taxon>Bacteria</taxon>
        <taxon>Bacillati</taxon>
        <taxon>Actinomycetota</taxon>
        <taxon>Actinomycetes</taxon>
        <taxon>Mycobacteriales</taxon>
        <taxon>Corynebacteriaceae</taxon>
        <taxon>Corynebacterium</taxon>
    </lineage>
</organism>